<reference evidence="4" key="1">
    <citation type="submission" date="2016-06" db="EMBL/GenBank/DDBJ databases">
        <title>Complete genome sequence of Actinoalloteichus fjordicus DSM 46855 (=ADI127-17), type strain of the new species Actinoalloteichus fjordicus.</title>
        <authorList>
            <person name="Ruckert C."/>
            <person name="Nouioui I."/>
            <person name="Willmese J."/>
            <person name="van Wezel G."/>
            <person name="Klenk H.-P."/>
            <person name="Kalinowski J."/>
            <person name="Zotchev S.B."/>
        </authorList>
    </citation>
    <scope>NUCLEOTIDE SEQUENCE [LARGE SCALE GENOMIC DNA]</scope>
    <source>
        <strain evidence="4">ADI127-7</strain>
    </source>
</reference>
<name>A0AAC9PUV2_9PSEU</name>
<dbReference type="Proteomes" id="UP000185511">
    <property type="component" value="Chromosome"/>
</dbReference>
<keyword evidence="4" id="KW-1185">Reference proteome</keyword>
<protein>
    <submittedName>
        <fullName evidence="3">Uncharacterized protein</fullName>
    </submittedName>
</protein>
<evidence type="ECO:0000313" key="4">
    <source>
        <dbReference type="Proteomes" id="UP000185511"/>
    </source>
</evidence>
<dbReference type="AlphaFoldDB" id="A0AAC9PUV2"/>
<organism evidence="3 4">
    <name type="scientific">Actinoalloteichus fjordicus</name>
    <dbReference type="NCBI Taxonomy" id="1612552"/>
    <lineage>
        <taxon>Bacteria</taxon>
        <taxon>Bacillati</taxon>
        <taxon>Actinomycetota</taxon>
        <taxon>Actinomycetes</taxon>
        <taxon>Pseudonocardiales</taxon>
        <taxon>Pseudonocardiaceae</taxon>
        <taxon>Actinoalloteichus</taxon>
    </lineage>
</organism>
<keyword evidence="2" id="KW-1133">Transmembrane helix</keyword>
<dbReference type="KEGG" id="acad:UA74_28010"/>
<keyword evidence="2" id="KW-0812">Transmembrane</keyword>
<evidence type="ECO:0000313" key="3">
    <source>
        <dbReference type="EMBL" id="APU17603.1"/>
    </source>
</evidence>
<evidence type="ECO:0000256" key="1">
    <source>
        <dbReference type="SAM" id="MobiDB-lite"/>
    </source>
</evidence>
<keyword evidence="2" id="KW-0472">Membrane</keyword>
<feature type="region of interest" description="Disordered" evidence="1">
    <location>
        <begin position="122"/>
        <end position="182"/>
    </location>
</feature>
<evidence type="ECO:0000256" key="2">
    <source>
        <dbReference type="SAM" id="Phobius"/>
    </source>
</evidence>
<feature type="compositionally biased region" description="Gly residues" evidence="1">
    <location>
        <begin position="125"/>
        <end position="148"/>
    </location>
</feature>
<feature type="transmembrane region" description="Helical" evidence="2">
    <location>
        <begin position="32"/>
        <end position="50"/>
    </location>
</feature>
<feature type="transmembrane region" description="Helical" evidence="2">
    <location>
        <begin position="86"/>
        <end position="105"/>
    </location>
</feature>
<feature type="compositionally biased region" description="Pro residues" evidence="1">
    <location>
        <begin position="164"/>
        <end position="182"/>
    </location>
</feature>
<proteinExistence type="predicted"/>
<dbReference type="EMBL" id="CP016076">
    <property type="protein sequence ID" value="APU17603.1"/>
    <property type="molecule type" value="Genomic_DNA"/>
</dbReference>
<accession>A0AAC9PUV2</accession>
<gene>
    <name evidence="3" type="ORF">UA74_28010</name>
</gene>
<feature type="transmembrane region" description="Helical" evidence="2">
    <location>
        <begin position="57"/>
        <end position="74"/>
    </location>
</feature>
<sequence>MVLVVIAVTPALIFTNFLIFFPVNWFMNSYTMMAAASVILPLLGVAFISLIRRVAQILIVLGGIGIGVLVGVVFGGTSEPPDTGDWVMAVCLGLGALALFVLPFVPPLSWAATYKSAPSHLGSNGPAGPGGPAGPVSPGGPGWQGGPGPGQPRPGPGHLGGPGPGMPMAPPPGPQAGPPPRF</sequence>
<feature type="transmembrane region" description="Helical" evidence="2">
    <location>
        <begin position="7"/>
        <end position="26"/>
    </location>
</feature>